<dbReference type="AlphaFoldDB" id="A0A498D922"/>
<dbReference type="Proteomes" id="UP000270219">
    <property type="component" value="Unassembled WGS sequence"/>
</dbReference>
<dbReference type="InterPro" id="IPR036661">
    <property type="entry name" value="Luciferase-like_sf"/>
</dbReference>
<keyword evidence="2" id="KW-1185">Reference proteome</keyword>
<dbReference type="EMBL" id="RCHR01000002">
    <property type="protein sequence ID" value="RLL47056.1"/>
    <property type="molecule type" value="Genomic_DNA"/>
</dbReference>
<comment type="caution">
    <text evidence="1">The sequence shown here is derived from an EMBL/GenBank/DDBJ whole genome shotgun (WGS) entry which is preliminary data.</text>
</comment>
<gene>
    <name evidence="1" type="ORF">D8M04_07655</name>
</gene>
<name>A0A498D922_9BACI</name>
<evidence type="ECO:0000313" key="1">
    <source>
        <dbReference type="EMBL" id="RLL47056.1"/>
    </source>
</evidence>
<dbReference type="SUPFAM" id="SSF51679">
    <property type="entry name" value="Bacterial luciferase-like"/>
    <property type="match status" value="1"/>
</dbReference>
<sequence length="78" mass="8472">MEPTLENLIEVAQAKKKRALKRKGAGTAIVGTPDQVTEALQDYIDAGVSHLVLSGFPHADEARRFGRGVLPRFTKVTV</sequence>
<accession>A0A498D922</accession>
<dbReference type="GO" id="GO:0008726">
    <property type="term" value="F:alkanesulfonate monooxygenase activity"/>
    <property type="evidence" value="ECO:0007669"/>
    <property type="project" value="TreeGrafter"/>
</dbReference>
<evidence type="ECO:0000313" key="2">
    <source>
        <dbReference type="Proteomes" id="UP000270219"/>
    </source>
</evidence>
<dbReference type="InterPro" id="IPR050172">
    <property type="entry name" value="SsuD_RutA_monooxygenase"/>
</dbReference>
<organism evidence="1 2">
    <name type="scientific">Oceanobacillus piezotolerans</name>
    <dbReference type="NCBI Taxonomy" id="2448030"/>
    <lineage>
        <taxon>Bacteria</taxon>
        <taxon>Bacillati</taxon>
        <taxon>Bacillota</taxon>
        <taxon>Bacilli</taxon>
        <taxon>Bacillales</taxon>
        <taxon>Bacillaceae</taxon>
        <taxon>Oceanobacillus</taxon>
    </lineage>
</organism>
<protein>
    <submittedName>
        <fullName evidence="1">LLM class flavin-dependent oxidoreductase</fullName>
    </submittedName>
</protein>
<dbReference type="GO" id="GO:0046306">
    <property type="term" value="P:alkanesulfonate catabolic process"/>
    <property type="evidence" value="ECO:0007669"/>
    <property type="project" value="TreeGrafter"/>
</dbReference>
<dbReference type="PANTHER" id="PTHR42847:SF4">
    <property type="entry name" value="ALKANESULFONATE MONOOXYGENASE-RELATED"/>
    <property type="match status" value="1"/>
</dbReference>
<dbReference type="Gene3D" id="3.20.20.30">
    <property type="entry name" value="Luciferase-like domain"/>
    <property type="match status" value="1"/>
</dbReference>
<reference evidence="1 2" key="1">
    <citation type="submission" date="2018-10" db="EMBL/GenBank/DDBJ databases">
        <title>Oceanobacillus sp. YLB-02 draft genome.</title>
        <authorList>
            <person name="Yu L."/>
        </authorList>
    </citation>
    <scope>NUCLEOTIDE SEQUENCE [LARGE SCALE GENOMIC DNA]</scope>
    <source>
        <strain evidence="1 2">YLB-02</strain>
    </source>
</reference>
<proteinExistence type="predicted"/>
<dbReference type="PANTHER" id="PTHR42847">
    <property type="entry name" value="ALKANESULFONATE MONOOXYGENASE"/>
    <property type="match status" value="1"/>
</dbReference>